<dbReference type="AlphaFoldDB" id="A0A6A6CKA7"/>
<feature type="compositionally biased region" description="Acidic residues" evidence="1">
    <location>
        <begin position="17"/>
        <end position="27"/>
    </location>
</feature>
<protein>
    <recommendedName>
        <fullName evidence="2">DUF7626 domain-containing protein</fullName>
    </recommendedName>
</protein>
<reference evidence="3" key="1">
    <citation type="journal article" date="2020" name="Stud. Mycol.">
        <title>101 Dothideomycetes genomes: a test case for predicting lifestyles and emergence of pathogens.</title>
        <authorList>
            <person name="Haridas S."/>
            <person name="Albert R."/>
            <person name="Binder M."/>
            <person name="Bloem J."/>
            <person name="Labutti K."/>
            <person name="Salamov A."/>
            <person name="Andreopoulos B."/>
            <person name="Baker S."/>
            <person name="Barry K."/>
            <person name="Bills G."/>
            <person name="Bluhm B."/>
            <person name="Cannon C."/>
            <person name="Castanera R."/>
            <person name="Culley D."/>
            <person name="Daum C."/>
            <person name="Ezra D."/>
            <person name="Gonzalez J."/>
            <person name="Henrissat B."/>
            <person name="Kuo A."/>
            <person name="Liang C."/>
            <person name="Lipzen A."/>
            <person name="Lutzoni F."/>
            <person name="Magnuson J."/>
            <person name="Mondo S."/>
            <person name="Nolan M."/>
            <person name="Ohm R."/>
            <person name="Pangilinan J."/>
            <person name="Park H.-J."/>
            <person name="Ramirez L."/>
            <person name="Alfaro M."/>
            <person name="Sun H."/>
            <person name="Tritt A."/>
            <person name="Yoshinaga Y."/>
            <person name="Zwiers L.-H."/>
            <person name="Turgeon B."/>
            <person name="Goodwin S."/>
            <person name="Spatafora J."/>
            <person name="Crous P."/>
            <person name="Grigoriev I."/>
        </authorList>
    </citation>
    <scope>NUCLEOTIDE SEQUENCE</scope>
    <source>
        <strain evidence="3">ATCC 36951</strain>
    </source>
</reference>
<feature type="compositionally biased region" description="Basic residues" evidence="1">
    <location>
        <begin position="64"/>
        <end position="74"/>
    </location>
</feature>
<evidence type="ECO:0000313" key="3">
    <source>
        <dbReference type="EMBL" id="KAF2165846.1"/>
    </source>
</evidence>
<dbReference type="EMBL" id="ML993599">
    <property type="protein sequence ID" value="KAF2165846.1"/>
    <property type="molecule type" value="Genomic_DNA"/>
</dbReference>
<feature type="compositionally biased region" description="Acidic residues" evidence="1">
    <location>
        <begin position="358"/>
        <end position="403"/>
    </location>
</feature>
<feature type="compositionally biased region" description="Polar residues" evidence="1">
    <location>
        <begin position="47"/>
        <end position="63"/>
    </location>
</feature>
<dbReference type="OrthoDB" id="5321209at2759"/>
<organism evidence="3 4">
    <name type="scientific">Zasmidium cellare ATCC 36951</name>
    <dbReference type="NCBI Taxonomy" id="1080233"/>
    <lineage>
        <taxon>Eukaryota</taxon>
        <taxon>Fungi</taxon>
        <taxon>Dikarya</taxon>
        <taxon>Ascomycota</taxon>
        <taxon>Pezizomycotina</taxon>
        <taxon>Dothideomycetes</taxon>
        <taxon>Dothideomycetidae</taxon>
        <taxon>Mycosphaerellales</taxon>
        <taxon>Mycosphaerellaceae</taxon>
        <taxon>Zasmidium</taxon>
    </lineage>
</organism>
<dbReference type="RefSeq" id="XP_033666735.1">
    <property type="nucleotide sequence ID" value="XM_033807102.1"/>
</dbReference>
<feature type="compositionally biased region" description="Basic and acidic residues" evidence="1">
    <location>
        <begin position="248"/>
        <end position="311"/>
    </location>
</feature>
<feature type="region of interest" description="Disordered" evidence="1">
    <location>
        <begin position="336"/>
        <end position="423"/>
    </location>
</feature>
<proteinExistence type="predicted"/>
<gene>
    <name evidence="3" type="ORF">M409DRAFT_24132</name>
</gene>
<evidence type="ECO:0000259" key="2">
    <source>
        <dbReference type="Pfam" id="PF24625"/>
    </source>
</evidence>
<accession>A0A6A6CKA7</accession>
<feature type="region of interest" description="Disordered" evidence="1">
    <location>
        <begin position="1"/>
        <end position="87"/>
    </location>
</feature>
<dbReference type="Proteomes" id="UP000799537">
    <property type="component" value="Unassembled WGS sequence"/>
</dbReference>
<sequence>MAFNLSWAGAPLPDFSDHEEDSADDAQLDNGSGSEADDGQYRGDYDGNSTGEIDDTFATSHAQSKGKGKGKKKSIKESGTAAVPKKLTLDPDTYDARLIELKRQGFTDEQVSQKLKDEGRIQYEAKTVGSRWMRLKKLLMQQEDERLDDELSDWHEGEDDQLNAIAKAVAPKFDHQIQLLEQRRWHEISLHLANKLGQRKYTGKACRERVEAVKNGTALPPIEQAKNAEERRRMRDERIAANKKARQNARDEQRAKEQRAQARAEAKKRDLAEATRKKIDDALQKRSDKETAERIKEERRINKEKEKQHKAAVEARFLAEKQWIAKRKQAEEDLYKELTGYNMGGKKPGRMRKGKDGYEEEEEEAEASDVYDSEEEDIIDLINDDDTDEEDAPGISDNDDDLAFFEPQPPAEEEDTTTTPKPRKLSTLLAPRAGHIPAPVTKTTLLNPRSILTDAELERLLFYRSLPRRGPSETHAEVVARLAANDETLKSDELSQLLMHLSEKSKGKKFEKISRLREADARECDAGQMGVRSTDLEFVRRYEGYSGEFAGLVREIVEEEGQMVE</sequence>
<keyword evidence="4" id="KW-1185">Reference proteome</keyword>
<evidence type="ECO:0000313" key="4">
    <source>
        <dbReference type="Proteomes" id="UP000799537"/>
    </source>
</evidence>
<feature type="domain" description="DUF7626" evidence="2">
    <location>
        <begin position="92"/>
        <end position="144"/>
    </location>
</feature>
<dbReference type="InterPro" id="IPR056043">
    <property type="entry name" value="DUF7626"/>
</dbReference>
<dbReference type="Pfam" id="PF24625">
    <property type="entry name" value="DUF7626"/>
    <property type="match status" value="1"/>
</dbReference>
<evidence type="ECO:0000256" key="1">
    <source>
        <dbReference type="SAM" id="MobiDB-lite"/>
    </source>
</evidence>
<dbReference type="GeneID" id="54560374"/>
<feature type="region of interest" description="Disordered" evidence="1">
    <location>
        <begin position="241"/>
        <end position="311"/>
    </location>
</feature>
<name>A0A6A6CKA7_ZASCE</name>